<feature type="transmembrane region" description="Helical" evidence="1">
    <location>
        <begin position="64"/>
        <end position="85"/>
    </location>
</feature>
<evidence type="ECO:0000256" key="1">
    <source>
        <dbReference type="SAM" id="Phobius"/>
    </source>
</evidence>
<evidence type="ECO:0000313" key="2">
    <source>
        <dbReference type="EMBL" id="KAJ3554792.1"/>
    </source>
</evidence>
<accession>A0A9W8THX6</accession>
<proteinExistence type="predicted"/>
<keyword evidence="3" id="KW-1185">Reference proteome</keyword>
<name>A0A9W8THX6_9PEZI</name>
<gene>
    <name evidence="2" type="ORF">NPX13_g10516</name>
</gene>
<feature type="transmembrane region" description="Helical" evidence="1">
    <location>
        <begin position="7"/>
        <end position="24"/>
    </location>
</feature>
<dbReference type="EMBL" id="JANPWZ010003002">
    <property type="protein sequence ID" value="KAJ3554792.1"/>
    <property type="molecule type" value="Genomic_DNA"/>
</dbReference>
<keyword evidence="1" id="KW-1133">Transmembrane helix</keyword>
<sequence length="225" mass="24825">MLSAKYHITYWTAAAGAVAVYRLLALHPLWITVCRLVIGPLAAYTTYASFMWDHHGKKKGRAGLYIHQAFVAWLLVALGSLMDYFQLPSEDVPKPLALLHVLSAFVAVGVLESVRQNRRDIEPANHLLIYCGPRTAFHYLPLRCLPAKLLSTLLCDAILFGIMPVAELVLREAGGMSLQPLVRYWFVEGMQRPGLLGSAVVAFYLGGPFADMAETLGNNEDVVTV</sequence>
<keyword evidence="1" id="KW-0472">Membrane</keyword>
<comment type="caution">
    <text evidence="2">The sequence shown here is derived from an EMBL/GenBank/DDBJ whole genome shotgun (WGS) entry which is preliminary data.</text>
</comment>
<organism evidence="2 3">
    <name type="scientific">Xylaria arbuscula</name>
    <dbReference type="NCBI Taxonomy" id="114810"/>
    <lineage>
        <taxon>Eukaryota</taxon>
        <taxon>Fungi</taxon>
        <taxon>Dikarya</taxon>
        <taxon>Ascomycota</taxon>
        <taxon>Pezizomycotina</taxon>
        <taxon>Sordariomycetes</taxon>
        <taxon>Xylariomycetidae</taxon>
        <taxon>Xylariales</taxon>
        <taxon>Xylariaceae</taxon>
        <taxon>Xylaria</taxon>
    </lineage>
</organism>
<protein>
    <submittedName>
        <fullName evidence="2">Uncharacterized protein</fullName>
    </submittedName>
</protein>
<keyword evidence="1" id="KW-0812">Transmembrane</keyword>
<feature type="transmembrane region" description="Helical" evidence="1">
    <location>
        <begin position="30"/>
        <end position="52"/>
    </location>
</feature>
<dbReference type="AlphaFoldDB" id="A0A9W8THX6"/>
<evidence type="ECO:0000313" key="3">
    <source>
        <dbReference type="Proteomes" id="UP001148614"/>
    </source>
</evidence>
<reference evidence="2" key="1">
    <citation type="submission" date="2022-07" db="EMBL/GenBank/DDBJ databases">
        <title>Genome Sequence of Xylaria arbuscula.</title>
        <authorList>
            <person name="Buettner E."/>
        </authorList>
    </citation>
    <scope>NUCLEOTIDE SEQUENCE</scope>
    <source>
        <strain evidence="2">VT107</strain>
    </source>
</reference>
<dbReference type="VEuPathDB" id="FungiDB:F4678DRAFT_162670"/>
<feature type="transmembrane region" description="Helical" evidence="1">
    <location>
        <begin position="97"/>
        <end position="114"/>
    </location>
</feature>
<dbReference type="Proteomes" id="UP001148614">
    <property type="component" value="Unassembled WGS sequence"/>
</dbReference>